<proteinExistence type="predicted"/>
<evidence type="ECO:0000313" key="3">
    <source>
        <dbReference type="Proteomes" id="UP001162156"/>
    </source>
</evidence>
<reference evidence="2" key="1">
    <citation type="journal article" date="2023" name="Insect Mol. Biol.">
        <title>Genome sequencing provides insights into the evolution of gene families encoding plant cell wall-degrading enzymes in longhorned beetles.</title>
        <authorList>
            <person name="Shin N.R."/>
            <person name="Okamura Y."/>
            <person name="Kirsch R."/>
            <person name="Pauchet Y."/>
        </authorList>
    </citation>
    <scope>NUCLEOTIDE SEQUENCE</scope>
    <source>
        <strain evidence="2">RBIC_L_NR</strain>
    </source>
</reference>
<dbReference type="AlphaFoldDB" id="A0AAV8ZR57"/>
<accession>A0AAV8ZR57</accession>
<dbReference type="EMBL" id="JANEYF010000718">
    <property type="protein sequence ID" value="KAJ8968385.1"/>
    <property type="molecule type" value="Genomic_DNA"/>
</dbReference>
<feature type="compositionally biased region" description="Basic and acidic residues" evidence="1">
    <location>
        <begin position="37"/>
        <end position="46"/>
    </location>
</feature>
<dbReference type="PANTHER" id="PTHR47326:SF1">
    <property type="entry name" value="HTH PSQ-TYPE DOMAIN-CONTAINING PROTEIN"/>
    <property type="match status" value="1"/>
</dbReference>
<dbReference type="Proteomes" id="UP001162156">
    <property type="component" value="Unassembled WGS sequence"/>
</dbReference>
<protein>
    <submittedName>
        <fullName evidence="2">Uncharacterized protein</fullName>
    </submittedName>
</protein>
<feature type="region of interest" description="Disordered" evidence="1">
    <location>
        <begin position="1"/>
        <end position="58"/>
    </location>
</feature>
<evidence type="ECO:0000313" key="2">
    <source>
        <dbReference type="EMBL" id="KAJ8968385.1"/>
    </source>
</evidence>
<keyword evidence="3" id="KW-1185">Reference proteome</keyword>
<organism evidence="2 3">
    <name type="scientific">Rhamnusium bicolor</name>
    <dbReference type="NCBI Taxonomy" id="1586634"/>
    <lineage>
        <taxon>Eukaryota</taxon>
        <taxon>Metazoa</taxon>
        <taxon>Ecdysozoa</taxon>
        <taxon>Arthropoda</taxon>
        <taxon>Hexapoda</taxon>
        <taxon>Insecta</taxon>
        <taxon>Pterygota</taxon>
        <taxon>Neoptera</taxon>
        <taxon>Endopterygota</taxon>
        <taxon>Coleoptera</taxon>
        <taxon>Polyphaga</taxon>
        <taxon>Cucujiformia</taxon>
        <taxon>Chrysomeloidea</taxon>
        <taxon>Cerambycidae</taxon>
        <taxon>Lepturinae</taxon>
        <taxon>Rhagiini</taxon>
        <taxon>Rhamnusium</taxon>
    </lineage>
</organism>
<comment type="caution">
    <text evidence="2">The sequence shown here is derived from an EMBL/GenBank/DDBJ whole genome shotgun (WGS) entry which is preliminary data.</text>
</comment>
<name>A0AAV8ZR57_9CUCU</name>
<dbReference type="PANTHER" id="PTHR47326">
    <property type="entry name" value="TRANSPOSABLE ELEMENT TC3 TRANSPOSASE-LIKE PROTEIN"/>
    <property type="match status" value="1"/>
</dbReference>
<evidence type="ECO:0000256" key="1">
    <source>
        <dbReference type="SAM" id="MobiDB-lite"/>
    </source>
</evidence>
<sequence length="122" mass="14335">MRPQKKTIRDVVAKFGETGSVRDRSKTGRPRSARNPENIERVRESVNDDSSISTRRRSNELELTRTSLRRVLTLDLHFFPYKIQLGHEIKPPINNSVYRRALQQFVAENPNFIIINYIRPFI</sequence>
<gene>
    <name evidence="2" type="ORF">NQ314_002336</name>
</gene>